<gene>
    <name evidence="1" type="ORF">K443DRAFT_677537</name>
</gene>
<dbReference type="Proteomes" id="UP000054477">
    <property type="component" value="Unassembled WGS sequence"/>
</dbReference>
<sequence>MILPKDIRSRPSAKLTSRAEWQTNLIHFLSFLHLSPSSPDLSWKAVKVATGHSRSDIAFPLPAFSVPQPRRTLNDYA</sequence>
<dbReference type="EMBL" id="KN838592">
    <property type="protein sequence ID" value="KIK02459.1"/>
    <property type="molecule type" value="Genomic_DNA"/>
</dbReference>
<evidence type="ECO:0000313" key="1">
    <source>
        <dbReference type="EMBL" id="KIK02459.1"/>
    </source>
</evidence>
<name>A0A0C9XLN3_9AGAR</name>
<evidence type="ECO:0000313" key="2">
    <source>
        <dbReference type="Proteomes" id="UP000054477"/>
    </source>
</evidence>
<dbReference type="HOGENOM" id="CLU_2638449_0_0_1"/>
<protein>
    <submittedName>
        <fullName evidence="1">Uncharacterized protein</fullName>
    </submittedName>
</protein>
<organism evidence="1 2">
    <name type="scientific">Laccaria amethystina LaAM-08-1</name>
    <dbReference type="NCBI Taxonomy" id="1095629"/>
    <lineage>
        <taxon>Eukaryota</taxon>
        <taxon>Fungi</taxon>
        <taxon>Dikarya</taxon>
        <taxon>Basidiomycota</taxon>
        <taxon>Agaricomycotina</taxon>
        <taxon>Agaricomycetes</taxon>
        <taxon>Agaricomycetidae</taxon>
        <taxon>Agaricales</taxon>
        <taxon>Agaricineae</taxon>
        <taxon>Hydnangiaceae</taxon>
        <taxon>Laccaria</taxon>
    </lineage>
</organism>
<keyword evidence="2" id="KW-1185">Reference proteome</keyword>
<dbReference type="AlphaFoldDB" id="A0A0C9XLN3"/>
<reference evidence="1 2" key="1">
    <citation type="submission" date="2014-04" db="EMBL/GenBank/DDBJ databases">
        <authorList>
            <consortium name="DOE Joint Genome Institute"/>
            <person name="Kuo A."/>
            <person name="Kohler A."/>
            <person name="Nagy L.G."/>
            <person name="Floudas D."/>
            <person name="Copeland A."/>
            <person name="Barry K.W."/>
            <person name="Cichocki N."/>
            <person name="Veneault-Fourrey C."/>
            <person name="LaButti K."/>
            <person name="Lindquist E.A."/>
            <person name="Lipzen A."/>
            <person name="Lundell T."/>
            <person name="Morin E."/>
            <person name="Murat C."/>
            <person name="Sun H."/>
            <person name="Tunlid A."/>
            <person name="Henrissat B."/>
            <person name="Grigoriev I.V."/>
            <person name="Hibbett D.S."/>
            <person name="Martin F."/>
            <person name="Nordberg H.P."/>
            <person name="Cantor M.N."/>
            <person name="Hua S.X."/>
        </authorList>
    </citation>
    <scope>NUCLEOTIDE SEQUENCE [LARGE SCALE GENOMIC DNA]</scope>
    <source>
        <strain evidence="1 2">LaAM-08-1</strain>
    </source>
</reference>
<proteinExistence type="predicted"/>
<accession>A0A0C9XLN3</accession>
<reference evidence="2" key="2">
    <citation type="submission" date="2015-01" db="EMBL/GenBank/DDBJ databases">
        <title>Evolutionary Origins and Diversification of the Mycorrhizal Mutualists.</title>
        <authorList>
            <consortium name="DOE Joint Genome Institute"/>
            <consortium name="Mycorrhizal Genomics Consortium"/>
            <person name="Kohler A."/>
            <person name="Kuo A."/>
            <person name="Nagy L.G."/>
            <person name="Floudas D."/>
            <person name="Copeland A."/>
            <person name="Barry K.W."/>
            <person name="Cichocki N."/>
            <person name="Veneault-Fourrey C."/>
            <person name="LaButti K."/>
            <person name="Lindquist E.A."/>
            <person name="Lipzen A."/>
            <person name="Lundell T."/>
            <person name="Morin E."/>
            <person name="Murat C."/>
            <person name="Riley R."/>
            <person name="Ohm R."/>
            <person name="Sun H."/>
            <person name="Tunlid A."/>
            <person name="Henrissat B."/>
            <person name="Grigoriev I.V."/>
            <person name="Hibbett D.S."/>
            <person name="Martin F."/>
        </authorList>
    </citation>
    <scope>NUCLEOTIDE SEQUENCE [LARGE SCALE GENOMIC DNA]</scope>
    <source>
        <strain evidence="2">LaAM-08-1</strain>
    </source>
</reference>